<sequence>MRSLLRNGTFKVDIWSLKYGVTDGIKAVVGRSINEFNALRKLFSELGGYFEYSQVSANGNSKDLYDSDVVFVSENEWCRVENKFPNGTRCRGKEKYYRVNEYLLSPHPYRNVKDADRRYSQARQDEIVFDIVKKRGGFFIDMGANNGQFLSNSLWLERHHNWTGLLIEADPELCQRNDKLKRHAWTLCGCICKENKAVTFIKDVNHKKTVL</sequence>
<name>K1R6U2_MAGGI</name>
<evidence type="ECO:0008006" key="2">
    <source>
        <dbReference type="Google" id="ProtNLM"/>
    </source>
</evidence>
<dbReference type="EMBL" id="JH817356">
    <property type="protein sequence ID" value="EKC39274.1"/>
    <property type="molecule type" value="Genomic_DNA"/>
</dbReference>
<dbReference type="InParanoid" id="K1R6U2"/>
<dbReference type="GO" id="GO:0005794">
    <property type="term" value="C:Golgi apparatus"/>
    <property type="evidence" value="ECO:0007669"/>
    <property type="project" value="TreeGrafter"/>
</dbReference>
<accession>K1R6U2</accession>
<dbReference type="GO" id="GO:0016197">
    <property type="term" value="P:endosomal transport"/>
    <property type="evidence" value="ECO:0007669"/>
    <property type="project" value="TreeGrafter"/>
</dbReference>
<dbReference type="GO" id="GO:0005886">
    <property type="term" value="C:plasma membrane"/>
    <property type="evidence" value="ECO:0007669"/>
    <property type="project" value="TreeGrafter"/>
</dbReference>
<dbReference type="InterPro" id="IPR029063">
    <property type="entry name" value="SAM-dependent_MTases_sf"/>
</dbReference>
<dbReference type="GO" id="GO:0006888">
    <property type="term" value="P:endoplasmic reticulum to Golgi vesicle-mediated transport"/>
    <property type="evidence" value="ECO:0007669"/>
    <property type="project" value="TreeGrafter"/>
</dbReference>
<organism evidence="1">
    <name type="scientific">Magallana gigas</name>
    <name type="common">Pacific oyster</name>
    <name type="synonym">Crassostrea gigas</name>
    <dbReference type="NCBI Taxonomy" id="29159"/>
    <lineage>
        <taxon>Eukaryota</taxon>
        <taxon>Metazoa</taxon>
        <taxon>Spiralia</taxon>
        <taxon>Lophotrochozoa</taxon>
        <taxon>Mollusca</taxon>
        <taxon>Bivalvia</taxon>
        <taxon>Autobranchia</taxon>
        <taxon>Pteriomorphia</taxon>
        <taxon>Ostreida</taxon>
        <taxon>Ostreoidea</taxon>
        <taxon>Ostreidae</taxon>
        <taxon>Magallana</taxon>
    </lineage>
</organism>
<gene>
    <name evidence="1" type="ORF">CGI_10017039</name>
</gene>
<protein>
    <recommendedName>
        <fullName evidence="2">Methyltransferase FkbM domain-containing protein</fullName>
    </recommendedName>
</protein>
<evidence type="ECO:0000313" key="1">
    <source>
        <dbReference type="EMBL" id="EKC39274.1"/>
    </source>
</evidence>
<dbReference type="GO" id="GO:0031902">
    <property type="term" value="C:late endosome membrane"/>
    <property type="evidence" value="ECO:0007669"/>
    <property type="project" value="TreeGrafter"/>
</dbReference>
<dbReference type="PANTHER" id="PTHR34009">
    <property type="entry name" value="PROTEIN STAR"/>
    <property type="match status" value="1"/>
</dbReference>
<dbReference type="HOGENOM" id="CLU_1305925_0_0_1"/>
<dbReference type="Gene3D" id="3.40.50.150">
    <property type="entry name" value="Vaccinia Virus protein VP39"/>
    <property type="match status" value="1"/>
</dbReference>
<dbReference type="AlphaFoldDB" id="K1R6U2"/>
<dbReference type="PANTHER" id="PTHR34009:SF2">
    <property type="entry name" value="PROTEIN STAR"/>
    <property type="match status" value="1"/>
</dbReference>
<dbReference type="GO" id="GO:0005789">
    <property type="term" value="C:endoplasmic reticulum membrane"/>
    <property type="evidence" value="ECO:0007669"/>
    <property type="project" value="TreeGrafter"/>
</dbReference>
<dbReference type="InterPro" id="IPR053202">
    <property type="entry name" value="EGF_Rcpt_Signaling_Reg"/>
</dbReference>
<reference evidence="1" key="1">
    <citation type="journal article" date="2012" name="Nature">
        <title>The oyster genome reveals stress adaptation and complexity of shell formation.</title>
        <authorList>
            <person name="Zhang G."/>
            <person name="Fang X."/>
            <person name="Guo X."/>
            <person name="Li L."/>
            <person name="Luo R."/>
            <person name="Xu F."/>
            <person name="Yang P."/>
            <person name="Zhang L."/>
            <person name="Wang X."/>
            <person name="Qi H."/>
            <person name="Xiong Z."/>
            <person name="Que H."/>
            <person name="Xie Y."/>
            <person name="Holland P.W."/>
            <person name="Paps J."/>
            <person name="Zhu Y."/>
            <person name="Wu F."/>
            <person name="Chen Y."/>
            <person name="Wang J."/>
            <person name="Peng C."/>
            <person name="Meng J."/>
            <person name="Yang L."/>
            <person name="Liu J."/>
            <person name="Wen B."/>
            <person name="Zhang N."/>
            <person name="Huang Z."/>
            <person name="Zhu Q."/>
            <person name="Feng Y."/>
            <person name="Mount A."/>
            <person name="Hedgecock D."/>
            <person name="Xu Z."/>
            <person name="Liu Y."/>
            <person name="Domazet-Loso T."/>
            <person name="Du Y."/>
            <person name="Sun X."/>
            <person name="Zhang S."/>
            <person name="Liu B."/>
            <person name="Cheng P."/>
            <person name="Jiang X."/>
            <person name="Li J."/>
            <person name="Fan D."/>
            <person name="Wang W."/>
            <person name="Fu W."/>
            <person name="Wang T."/>
            <person name="Wang B."/>
            <person name="Zhang J."/>
            <person name="Peng Z."/>
            <person name="Li Y."/>
            <person name="Li N."/>
            <person name="Wang J."/>
            <person name="Chen M."/>
            <person name="He Y."/>
            <person name="Tan F."/>
            <person name="Song X."/>
            <person name="Zheng Q."/>
            <person name="Huang R."/>
            <person name="Yang H."/>
            <person name="Du X."/>
            <person name="Chen L."/>
            <person name="Yang M."/>
            <person name="Gaffney P.M."/>
            <person name="Wang S."/>
            <person name="Luo L."/>
            <person name="She Z."/>
            <person name="Ming Y."/>
            <person name="Huang W."/>
            <person name="Zhang S."/>
            <person name="Huang B."/>
            <person name="Zhang Y."/>
            <person name="Qu T."/>
            <person name="Ni P."/>
            <person name="Miao G."/>
            <person name="Wang J."/>
            <person name="Wang Q."/>
            <person name="Steinberg C.E."/>
            <person name="Wang H."/>
            <person name="Li N."/>
            <person name="Qian L."/>
            <person name="Zhang G."/>
            <person name="Li Y."/>
            <person name="Yang H."/>
            <person name="Liu X."/>
            <person name="Wang J."/>
            <person name="Yin Y."/>
            <person name="Wang J."/>
        </authorList>
    </citation>
    <scope>NUCLEOTIDE SEQUENCE [LARGE SCALE GENOMIC DNA]</scope>
    <source>
        <strain evidence="1">05x7-T-G4-1.051#20</strain>
    </source>
</reference>
<proteinExistence type="predicted"/>